<organism evidence="2 3">
    <name type="scientific">Candidatus Phaeomarinibacter ectocarpi</name>
    <dbReference type="NCBI Taxonomy" id="1458461"/>
    <lineage>
        <taxon>Bacteria</taxon>
        <taxon>Pseudomonadati</taxon>
        <taxon>Pseudomonadota</taxon>
        <taxon>Alphaproteobacteria</taxon>
        <taxon>Hyphomicrobiales</taxon>
        <taxon>Parvibaculaceae</taxon>
        <taxon>Candidatus Phaeomarinibacter</taxon>
    </lineage>
</organism>
<protein>
    <submittedName>
        <fullName evidence="2">Type I secretion system, outer membrane component LapE</fullName>
    </submittedName>
</protein>
<dbReference type="RefSeq" id="WP_052534954.1">
    <property type="nucleotide sequence ID" value="NZ_HG966617.1"/>
</dbReference>
<dbReference type="STRING" id="1458461.BN1012_Phect188"/>
<dbReference type="InterPro" id="IPR018707">
    <property type="entry name" value="LpxR"/>
</dbReference>
<name>X5MBQ3_9HYPH</name>
<proteinExistence type="predicted"/>
<feature type="chain" id="PRO_5004958823" evidence="1">
    <location>
        <begin position="37"/>
        <end position="359"/>
    </location>
</feature>
<keyword evidence="1" id="KW-0732">Signal</keyword>
<dbReference type="KEGG" id="pect:BN1012_Phect188"/>
<evidence type="ECO:0000313" key="3">
    <source>
        <dbReference type="Proteomes" id="UP000032160"/>
    </source>
</evidence>
<dbReference type="HOGENOM" id="CLU_055418_0_0_5"/>
<sequence length="359" mass="39020">MTSIHSAPLLAAPFLTAAASLTLLAAMMVTATPAHAASDTCGKDRHSIASVQIENDLFGNGADRNYTHGTAASLVSAGPVPQILKDIGDGTPGFRQSDRMQFSVSLGQSIFTPDDISVPTLQRDDRPYAGWLNMGLGVVAFHDGCDGEPGRIDSLEIAIGVVGPWSQADDVQITWHDWIDTVEPRGWSNQLKNEPGIVLTYERRLPRSIDVQWIEDALPFRLEADATPHFGFSAGNIFTHAVAGATLRVGTDLRSTDGVPRIRPSLPGSAYFEPSDSIDWQLFAGTEVRAVARNIFLDGNTFRKSHRVEKEPLVADFQAGLSVTIGPARVSFTNIWRSKEFVKQDAWDEFGSISAAFHF</sequence>
<reference evidence="2 3" key="1">
    <citation type="journal article" date="2014" name="Front. Genet.">
        <title>Genome and metabolic network of "Candidatus Phaeomarinobacter ectocarpi" Ec32, a new candidate genus of Alphaproteobacteria frequently associated with brown algae.</title>
        <authorList>
            <person name="Dittami S.M."/>
            <person name="Barbeyron T."/>
            <person name="Boyen C."/>
            <person name="Cambefort J."/>
            <person name="Collet G."/>
            <person name="Delage L."/>
            <person name="Gobet A."/>
            <person name="Groisillier A."/>
            <person name="Leblanc C."/>
            <person name="Michel G."/>
            <person name="Scornet D."/>
            <person name="Siegel A."/>
            <person name="Tapia J.E."/>
            <person name="Tonon T."/>
        </authorList>
    </citation>
    <scope>NUCLEOTIDE SEQUENCE [LARGE SCALE GENOMIC DNA]</scope>
    <source>
        <strain evidence="2 3">Ec32</strain>
    </source>
</reference>
<dbReference type="Gene3D" id="2.40.128.140">
    <property type="entry name" value="Outer membrane protein"/>
    <property type="match status" value="1"/>
</dbReference>
<accession>X5MBQ3</accession>
<dbReference type="InterPro" id="IPR037107">
    <property type="entry name" value="Put_OMP_sf"/>
</dbReference>
<evidence type="ECO:0000313" key="2">
    <source>
        <dbReference type="EMBL" id="CDO58402.1"/>
    </source>
</evidence>
<feature type="signal peptide" evidence="1">
    <location>
        <begin position="1"/>
        <end position="36"/>
    </location>
</feature>
<dbReference type="Pfam" id="PF09982">
    <property type="entry name" value="LpxR"/>
    <property type="match status" value="1"/>
</dbReference>
<dbReference type="EMBL" id="HG966617">
    <property type="protein sequence ID" value="CDO58402.1"/>
    <property type="molecule type" value="Genomic_DNA"/>
</dbReference>
<evidence type="ECO:0000256" key="1">
    <source>
        <dbReference type="SAM" id="SignalP"/>
    </source>
</evidence>
<gene>
    <name evidence="2" type="ORF">BN1012_Phect188</name>
</gene>
<keyword evidence="3" id="KW-1185">Reference proteome</keyword>
<dbReference type="Proteomes" id="UP000032160">
    <property type="component" value="Chromosome I"/>
</dbReference>
<dbReference type="OrthoDB" id="9776275at2"/>
<dbReference type="PATRIC" id="fig|1458461.3.peg.188"/>
<dbReference type="AlphaFoldDB" id="X5MBQ3"/>